<dbReference type="EMBL" id="JAZGQO010000001">
    <property type="protein sequence ID" value="KAK6195547.1"/>
    <property type="molecule type" value="Genomic_DNA"/>
</dbReference>
<evidence type="ECO:0000313" key="2">
    <source>
        <dbReference type="EMBL" id="KAK6195547.1"/>
    </source>
</evidence>
<proteinExistence type="predicted"/>
<feature type="region of interest" description="Disordered" evidence="1">
    <location>
        <begin position="185"/>
        <end position="208"/>
    </location>
</feature>
<dbReference type="Proteomes" id="UP001347796">
    <property type="component" value="Unassembled WGS sequence"/>
</dbReference>
<evidence type="ECO:0000313" key="3">
    <source>
        <dbReference type="Proteomes" id="UP001347796"/>
    </source>
</evidence>
<feature type="region of interest" description="Disordered" evidence="1">
    <location>
        <begin position="128"/>
        <end position="162"/>
    </location>
</feature>
<evidence type="ECO:0000256" key="1">
    <source>
        <dbReference type="SAM" id="MobiDB-lite"/>
    </source>
</evidence>
<protein>
    <submittedName>
        <fullName evidence="2">Uncharacterized protein</fullName>
    </submittedName>
</protein>
<feature type="region of interest" description="Disordered" evidence="1">
    <location>
        <begin position="69"/>
        <end position="108"/>
    </location>
</feature>
<feature type="compositionally biased region" description="Low complexity" evidence="1">
    <location>
        <begin position="188"/>
        <end position="198"/>
    </location>
</feature>
<reference evidence="2 3" key="1">
    <citation type="submission" date="2024-01" db="EMBL/GenBank/DDBJ databases">
        <title>The genome of the rayed Mediterranean limpet Patella caerulea (Linnaeus, 1758).</title>
        <authorList>
            <person name="Anh-Thu Weber A."/>
            <person name="Halstead-Nussloch G."/>
        </authorList>
    </citation>
    <scope>NUCLEOTIDE SEQUENCE [LARGE SCALE GENOMIC DNA]</scope>
    <source>
        <strain evidence="2">AATW-2023a</strain>
        <tissue evidence="2">Whole specimen</tissue>
    </source>
</reference>
<keyword evidence="3" id="KW-1185">Reference proteome</keyword>
<organism evidence="2 3">
    <name type="scientific">Patella caerulea</name>
    <name type="common">Rayed Mediterranean limpet</name>
    <dbReference type="NCBI Taxonomy" id="87958"/>
    <lineage>
        <taxon>Eukaryota</taxon>
        <taxon>Metazoa</taxon>
        <taxon>Spiralia</taxon>
        <taxon>Lophotrochozoa</taxon>
        <taxon>Mollusca</taxon>
        <taxon>Gastropoda</taxon>
        <taxon>Patellogastropoda</taxon>
        <taxon>Patelloidea</taxon>
        <taxon>Patellidae</taxon>
        <taxon>Patella</taxon>
    </lineage>
</organism>
<feature type="region of interest" description="Disordered" evidence="1">
    <location>
        <begin position="302"/>
        <end position="321"/>
    </location>
</feature>
<accession>A0AAN8KHM9</accession>
<dbReference type="AlphaFoldDB" id="A0AAN8KHM9"/>
<gene>
    <name evidence="2" type="ORF">SNE40_000955</name>
</gene>
<name>A0AAN8KHM9_PATCE</name>
<sequence>MAVDSIDFNLCCNELIFKQKSHLDYITKYPNMKTNQTYFSLRRSVHGTPAKAKDKPSYVLSRGGLGAVTMATPSNKRKSDHSTSSHCRPEGRVSIYEPRYDKTRPSTVNEDQRCALNNAICQNQDTAIPRKCSPRRPTMIRNSERQSGTKRKETETPATPVVSPRSILKKGASFAYRLPITVDGSIASGTKPGSSKTGSRYRLGPSSIPSVPKRAGFLTISDTGVEGTKSQSEKFLQNNNFRYRLPPSSLSPVPKRVGLPTNSDTGMEDSTSESQNNNFRYRLAPSSTPSVPKRVSFLMETDMEDPRSQSETECSPLMMDGNDSSNVEYCKVLKEQVIYSSDFVSRPSRRR</sequence>
<feature type="region of interest" description="Disordered" evidence="1">
    <location>
        <begin position="243"/>
        <end position="275"/>
    </location>
</feature>
<comment type="caution">
    <text evidence="2">The sequence shown here is derived from an EMBL/GenBank/DDBJ whole genome shotgun (WGS) entry which is preliminary data.</text>
</comment>
<feature type="compositionally biased region" description="Basic and acidic residues" evidence="1">
    <location>
        <begin position="80"/>
        <end position="91"/>
    </location>
</feature>